<keyword evidence="3" id="KW-1185">Reference proteome</keyword>
<proteinExistence type="predicted"/>
<feature type="region of interest" description="Disordered" evidence="1">
    <location>
        <begin position="349"/>
        <end position="421"/>
    </location>
</feature>
<sequence length="617" mass="69161">MIEVSMEQRRNERVEETGDPQENPPTNDIVRHDSHIRKSGVTPAGYLKAVHDKVSTFKTKLRKKATALMYILTGARSKMRLAKLVTVDGMQFHVLMYLETSRPNEVVACSEIHYDVRSLSDEGKHYKDSQKNATRAVGVTESELFTDHGKCSSYSVTVVLSSRSIFLAPKKENQDKLVKQRPPLPICLQHEDKYDALARMVMNTRKRLRKLCGVKYAATNQNKKKKERKKDAVIFYMKDLCKHTFQKVHFINTPTFRIAVGWYAVGLGSNPSVSVWLMALPGLHQQIGRAEAKSTSGFDIQIEKGQISGIWSRVILQLPTPARYDGLTKKKKNPLDGYAAFRTEWEGSSGKRVKKKNSKTAAGRQLAPTTHALASKSLTSRGTDLRRRPPGCFAQVSRGLHPGPTSEGGGGTGEGDVPGHRLPGRTACAWSSSDVRRAQSSLVTSSNAEVDVVQVFPPTPDQSSSIRNYTYFPFAIHYASSRVRQRSGDYPRFVRALDWIRGVGRAPKLRSITLRLVGWIILLWNAITAVFDSPVPAAEEPCFEFTRLLFVGTFTGTCVCNLSERYVNLRNRIVVGCEAISYFTEIPQRIQVSMQRRVVACVRADGGHFEHLLYCRR</sequence>
<feature type="compositionally biased region" description="Gly residues" evidence="1">
    <location>
        <begin position="406"/>
        <end position="416"/>
    </location>
</feature>
<feature type="compositionally biased region" description="Basic and acidic residues" evidence="1">
    <location>
        <begin position="1"/>
        <end position="16"/>
    </location>
</feature>
<evidence type="ECO:0000256" key="1">
    <source>
        <dbReference type="SAM" id="MobiDB-lite"/>
    </source>
</evidence>
<dbReference type="EMBL" id="JARBHB010000008">
    <property type="protein sequence ID" value="KAJ8877307.1"/>
    <property type="molecule type" value="Genomic_DNA"/>
</dbReference>
<protein>
    <submittedName>
        <fullName evidence="2">Uncharacterized protein</fullName>
    </submittedName>
</protein>
<reference evidence="2 3" key="1">
    <citation type="submission" date="2023-02" db="EMBL/GenBank/DDBJ databases">
        <title>LHISI_Scaffold_Assembly.</title>
        <authorList>
            <person name="Stuart O.P."/>
            <person name="Cleave R."/>
            <person name="Magrath M.J.L."/>
            <person name="Mikheyev A.S."/>
        </authorList>
    </citation>
    <scope>NUCLEOTIDE SEQUENCE [LARGE SCALE GENOMIC DNA]</scope>
    <source>
        <strain evidence="2">Daus_M_001</strain>
        <tissue evidence="2">Leg muscle</tissue>
    </source>
</reference>
<name>A0ABQ9GZ35_9NEOP</name>
<organism evidence="2 3">
    <name type="scientific">Dryococelus australis</name>
    <dbReference type="NCBI Taxonomy" id="614101"/>
    <lineage>
        <taxon>Eukaryota</taxon>
        <taxon>Metazoa</taxon>
        <taxon>Ecdysozoa</taxon>
        <taxon>Arthropoda</taxon>
        <taxon>Hexapoda</taxon>
        <taxon>Insecta</taxon>
        <taxon>Pterygota</taxon>
        <taxon>Neoptera</taxon>
        <taxon>Polyneoptera</taxon>
        <taxon>Phasmatodea</taxon>
        <taxon>Verophasmatodea</taxon>
        <taxon>Anareolatae</taxon>
        <taxon>Phasmatidae</taxon>
        <taxon>Eurycanthinae</taxon>
        <taxon>Dryococelus</taxon>
    </lineage>
</organism>
<feature type="region of interest" description="Disordered" evidence="1">
    <location>
        <begin position="1"/>
        <end position="29"/>
    </location>
</feature>
<gene>
    <name evidence="2" type="ORF">PR048_021761</name>
</gene>
<evidence type="ECO:0000313" key="2">
    <source>
        <dbReference type="EMBL" id="KAJ8877307.1"/>
    </source>
</evidence>
<dbReference type="Proteomes" id="UP001159363">
    <property type="component" value="Chromosome 7"/>
</dbReference>
<accession>A0ABQ9GZ35</accession>
<comment type="caution">
    <text evidence="2">The sequence shown here is derived from an EMBL/GenBank/DDBJ whole genome shotgun (WGS) entry which is preliminary data.</text>
</comment>
<evidence type="ECO:0000313" key="3">
    <source>
        <dbReference type="Proteomes" id="UP001159363"/>
    </source>
</evidence>